<dbReference type="EMBL" id="JAWDGP010004303">
    <property type="protein sequence ID" value="KAK3765459.1"/>
    <property type="molecule type" value="Genomic_DNA"/>
</dbReference>
<name>A0AAE0Z9V5_9GAST</name>
<evidence type="ECO:0000313" key="2">
    <source>
        <dbReference type="Proteomes" id="UP001283361"/>
    </source>
</evidence>
<evidence type="ECO:0000313" key="1">
    <source>
        <dbReference type="EMBL" id="KAK3765459.1"/>
    </source>
</evidence>
<proteinExistence type="predicted"/>
<dbReference type="AlphaFoldDB" id="A0AAE0Z9V5"/>
<sequence>MAGFRPSERPFYGSVIRECLPASPPHDKTGQFRRTLVLYRSSAVKLDSSLLRNVSGHVIPGYCGVLHTCDDVVSVSLTLFTVMLMFVAFHNKAKAQRGARGASRADYVIERIPVQCVCTIQKPTSAGCVILQEEFKV</sequence>
<protein>
    <submittedName>
        <fullName evidence="1">Uncharacterized protein</fullName>
    </submittedName>
</protein>
<comment type="caution">
    <text evidence="1">The sequence shown here is derived from an EMBL/GenBank/DDBJ whole genome shotgun (WGS) entry which is preliminary data.</text>
</comment>
<keyword evidence="2" id="KW-1185">Reference proteome</keyword>
<reference evidence="1" key="1">
    <citation type="journal article" date="2023" name="G3 (Bethesda)">
        <title>A reference genome for the long-term kleptoplast-retaining sea slug Elysia crispata morphotype clarki.</title>
        <authorList>
            <person name="Eastman K.E."/>
            <person name="Pendleton A.L."/>
            <person name="Shaikh M.A."/>
            <person name="Suttiyut T."/>
            <person name="Ogas R."/>
            <person name="Tomko P."/>
            <person name="Gavelis G."/>
            <person name="Widhalm J.R."/>
            <person name="Wisecaver J.H."/>
        </authorList>
    </citation>
    <scope>NUCLEOTIDE SEQUENCE</scope>
    <source>
        <strain evidence="1">ECLA1</strain>
    </source>
</reference>
<organism evidence="1 2">
    <name type="scientific">Elysia crispata</name>
    <name type="common">lettuce slug</name>
    <dbReference type="NCBI Taxonomy" id="231223"/>
    <lineage>
        <taxon>Eukaryota</taxon>
        <taxon>Metazoa</taxon>
        <taxon>Spiralia</taxon>
        <taxon>Lophotrochozoa</taxon>
        <taxon>Mollusca</taxon>
        <taxon>Gastropoda</taxon>
        <taxon>Heterobranchia</taxon>
        <taxon>Euthyneura</taxon>
        <taxon>Panpulmonata</taxon>
        <taxon>Sacoglossa</taxon>
        <taxon>Placobranchoidea</taxon>
        <taxon>Plakobranchidae</taxon>
        <taxon>Elysia</taxon>
    </lineage>
</organism>
<accession>A0AAE0Z9V5</accession>
<gene>
    <name evidence="1" type="ORF">RRG08_067005</name>
</gene>
<dbReference type="Proteomes" id="UP001283361">
    <property type="component" value="Unassembled WGS sequence"/>
</dbReference>